<dbReference type="Proteomes" id="UP000821865">
    <property type="component" value="Chromosome 4"/>
</dbReference>
<comment type="caution">
    <text evidence="1">The sequence shown here is derived from an EMBL/GenBank/DDBJ whole genome shotgun (WGS) entry which is preliminary data.</text>
</comment>
<sequence length="1017" mass="114253">MVFLLVCFFILCLPLALPLLWLRIRTVKSTSRQRFGEATQTWGFFHPYANACGGGEKVLWSAVRAIQEKYPSHQCIVYTGDHGVSGDQIIENAEKRFNVKLSKSAVHFVFLRSRSLVEARLYPVFTILGQSLGSMMLGLEAILSFVPTIFIDSTGYAFTMPIFKFLGGCKVMCYTHYPTISTDMLSSVERRVQAHNNRGLISRSAVLTPIKLLYYRIFAKLYAYCGWCADLVMVNSTWTKGHILELWQLPTRTVLVYPPCSVGDFKALPIMDKDSASSAEFRVLSLSQFRPEKDHELQLKVLFELKEQLPDSEFSRIRFVMIGGCRNQEDEQRVARLKHLATEMGVADYVEFKLNAPFADLMSEMKRASAAIHTMWNEHFGICVVECMAAGLLMVAHNSGGPKMDIVTDYDNKRTGFLADSVSSYAAAFRTILEMAPDERRQTRETARLSSERFSDEVFVKATWCARGSCTSIDYVLVSPRLDALLRRMDIDEKGLYSLGSDHNRLLLEFSYSGSRGARARRPQTQSTYLPSKAVQAVMEEFETCHWRNEATTYQEYMSALLLVMERHVDSEVKRAWQARRVANRHHRSLVREGPNEACLAAWTEYLLLKHRVQELALDRPNQLPIQLKNAVTGDPIRELEKHLTEHLNRLYGSGDVSEALGEHNKASSVPQRGCGFAGTPSLSPDVEWKKGLPGPLLSTIRRLYSDNVVIGKFGSVQSDPVRVMRGLRQGCPLSPLLYILYVTMRRAETPQLRPRLQGPQDLQALIDICHAEITRLGLRFSCKKTAIVHLAGPGTDEATIRLGARGNQQDRLPRADYSVCLVNDGRGVCSDYLSATCLRTPWVRRIYRIESKYGFFNCPLSANTSAAWAHRARQRVKCEEAAQWQRTMAAKSTLAEISAVDFYDNALGSKLLFEARAGFLRTLARQRRISDEVTSVVCRACGKAEDTIDHVVLLCDAIGAPAAEDITIGAALGFEIPGLMGDADCTVDKTTVASNKTLVAWTKGRLERWRAETLKC</sequence>
<gene>
    <name evidence="1" type="ORF">HPB49_024570</name>
</gene>
<reference evidence="1" key="1">
    <citation type="submission" date="2020-05" db="EMBL/GenBank/DDBJ databases">
        <title>Large-scale comparative analyses of tick genomes elucidate their genetic diversity and vector capacities.</title>
        <authorList>
            <person name="Jia N."/>
            <person name="Wang J."/>
            <person name="Shi W."/>
            <person name="Du L."/>
            <person name="Sun Y."/>
            <person name="Zhan W."/>
            <person name="Jiang J."/>
            <person name="Wang Q."/>
            <person name="Zhang B."/>
            <person name="Ji P."/>
            <person name="Sakyi L.B."/>
            <person name="Cui X."/>
            <person name="Yuan T."/>
            <person name="Jiang B."/>
            <person name="Yang W."/>
            <person name="Lam T.T.-Y."/>
            <person name="Chang Q."/>
            <person name="Ding S."/>
            <person name="Wang X."/>
            <person name="Zhu J."/>
            <person name="Ruan X."/>
            <person name="Zhao L."/>
            <person name="Wei J."/>
            <person name="Que T."/>
            <person name="Du C."/>
            <person name="Cheng J."/>
            <person name="Dai P."/>
            <person name="Han X."/>
            <person name="Huang E."/>
            <person name="Gao Y."/>
            <person name="Liu J."/>
            <person name="Shao H."/>
            <person name="Ye R."/>
            <person name="Li L."/>
            <person name="Wei W."/>
            <person name="Wang X."/>
            <person name="Wang C."/>
            <person name="Yang T."/>
            <person name="Huo Q."/>
            <person name="Li W."/>
            <person name="Guo W."/>
            <person name="Chen H."/>
            <person name="Zhou L."/>
            <person name="Ni X."/>
            <person name="Tian J."/>
            <person name="Zhou Y."/>
            <person name="Sheng Y."/>
            <person name="Liu T."/>
            <person name="Pan Y."/>
            <person name="Xia L."/>
            <person name="Li J."/>
            <person name="Zhao F."/>
            <person name="Cao W."/>
        </authorList>
    </citation>
    <scope>NUCLEOTIDE SEQUENCE</scope>
    <source>
        <strain evidence="1">Dsil-2018</strain>
    </source>
</reference>
<accession>A0ACB8D142</accession>
<protein>
    <submittedName>
        <fullName evidence="1">Uncharacterized protein</fullName>
    </submittedName>
</protein>
<organism evidence="1 2">
    <name type="scientific">Dermacentor silvarum</name>
    <name type="common">Tick</name>
    <dbReference type="NCBI Taxonomy" id="543639"/>
    <lineage>
        <taxon>Eukaryota</taxon>
        <taxon>Metazoa</taxon>
        <taxon>Ecdysozoa</taxon>
        <taxon>Arthropoda</taxon>
        <taxon>Chelicerata</taxon>
        <taxon>Arachnida</taxon>
        <taxon>Acari</taxon>
        <taxon>Parasitiformes</taxon>
        <taxon>Ixodida</taxon>
        <taxon>Ixodoidea</taxon>
        <taxon>Ixodidae</taxon>
        <taxon>Rhipicephalinae</taxon>
        <taxon>Dermacentor</taxon>
    </lineage>
</organism>
<evidence type="ECO:0000313" key="2">
    <source>
        <dbReference type="Proteomes" id="UP000821865"/>
    </source>
</evidence>
<proteinExistence type="predicted"/>
<dbReference type="EMBL" id="CM023473">
    <property type="protein sequence ID" value="KAH7955108.1"/>
    <property type="molecule type" value="Genomic_DNA"/>
</dbReference>
<keyword evidence="2" id="KW-1185">Reference proteome</keyword>
<name>A0ACB8D142_DERSI</name>
<evidence type="ECO:0000313" key="1">
    <source>
        <dbReference type="EMBL" id="KAH7955108.1"/>
    </source>
</evidence>